<feature type="region of interest" description="Disordered" evidence="1">
    <location>
        <begin position="216"/>
        <end position="236"/>
    </location>
</feature>
<dbReference type="AlphaFoldDB" id="A0A8J3IJN2"/>
<reference evidence="2" key="1">
    <citation type="submission" date="2020-10" db="EMBL/GenBank/DDBJ databases">
        <title>Taxonomic study of unclassified bacteria belonging to the class Ktedonobacteria.</title>
        <authorList>
            <person name="Yabe S."/>
            <person name="Wang C.M."/>
            <person name="Zheng Y."/>
            <person name="Sakai Y."/>
            <person name="Cavaletti L."/>
            <person name="Monciardini P."/>
            <person name="Donadio S."/>
        </authorList>
    </citation>
    <scope>NUCLEOTIDE SEQUENCE</scope>
    <source>
        <strain evidence="2">ID150040</strain>
    </source>
</reference>
<keyword evidence="3" id="KW-1185">Reference proteome</keyword>
<dbReference type="Proteomes" id="UP000597444">
    <property type="component" value="Unassembled WGS sequence"/>
</dbReference>
<gene>
    <name evidence="2" type="ORF">KSF_008640</name>
</gene>
<feature type="compositionally biased region" description="Polar residues" evidence="1">
    <location>
        <begin position="100"/>
        <end position="145"/>
    </location>
</feature>
<organism evidence="2 3">
    <name type="scientific">Reticulibacter mediterranei</name>
    <dbReference type="NCBI Taxonomy" id="2778369"/>
    <lineage>
        <taxon>Bacteria</taxon>
        <taxon>Bacillati</taxon>
        <taxon>Chloroflexota</taxon>
        <taxon>Ktedonobacteria</taxon>
        <taxon>Ktedonobacterales</taxon>
        <taxon>Reticulibacteraceae</taxon>
        <taxon>Reticulibacter</taxon>
    </lineage>
</organism>
<feature type="compositionally biased region" description="Polar residues" evidence="1">
    <location>
        <begin position="1"/>
        <end position="16"/>
    </location>
</feature>
<accession>A0A8J3IJN2</accession>
<evidence type="ECO:0000256" key="1">
    <source>
        <dbReference type="SAM" id="MobiDB-lite"/>
    </source>
</evidence>
<name>A0A8J3IJN2_9CHLR</name>
<proteinExistence type="predicted"/>
<feature type="region of interest" description="Disordered" evidence="1">
    <location>
        <begin position="35"/>
        <end position="55"/>
    </location>
</feature>
<evidence type="ECO:0000313" key="3">
    <source>
        <dbReference type="Proteomes" id="UP000597444"/>
    </source>
</evidence>
<feature type="region of interest" description="Disordered" evidence="1">
    <location>
        <begin position="1"/>
        <end position="20"/>
    </location>
</feature>
<dbReference type="EMBL" id="BNJK01000001">
    <property type="protein sequence ID" value="GHO90816.1"/>
    <property type="molecule type" value="Genomic_DNA"/>
</dbReference>
<sequence length="328" mass="34366">MDGEQESSAHPVQGTTLIPPRLSLQSKAMTAVQSGSFVEDATRTHTTEEQSTPVAVTGQNANLLARFAQRITTSLAAFGTAMHPEVFPPSLLDDEKEQPHQSQTKESLTVSQQMPVTAMTPQPQKQESGSGDICSISTTNPSSTGAPPAVVKPVQGQRRLAGRAGKIRLETAVLPTPQQLGQKEEVQRPEKSERASVADLVAVNVSGSGGVATSSHLPTVSKLGETGGGTTTSTHLPALDKYKGEVGAAARGALSGSGVVECGQQEVIMTNKYVTTSSIVLVMLTKDPGPVVVQYISLQPQVGFTIHLTAPAAMKASFNYVVLLGELF</sequence>
<comment type="caution">
    <text evidence="2">The sequence shown here is derived from an EMBL/GenBank/DDBJ whole genome shotgun (WGS) entry which is preliminary data.</text>
</comment>
<feature type="region of interest" description="Disordered" evidence="1">
    <location>
        <begin position="88"/>
        <end position="156"/>
    </location>
</feature>
<protein>
    <submittedName>
        <fullName evidence="2">Uncharacterized protein</fullName>
    </submittedName>
</protein>
<evidence type="ECO:0000313" key="2">
    <source>
        <dbReference type="EMBL" id="GHO90816.1"/>
    </source>
</evidence>